<dbReference type="InterPro" id="IPR006260">
    <property type="entry name" value="TonB/TolA_C"/>
</dbReference>
<keyword evidence="9 11" id="KW-0472">Membrane</keyword>
<dbReference type="NCBIfam" id="TIGR01352">
    <property type="entry name" value="tonB_Cterm"/>
    <property type="match status" value="1"/>
</dbReference>
<keyword evidence="8 11" id="KW-1133">Transmembrane helix</keyword>
<evidence type="ECO:0000256" key="6">
    <source>
        <dbReference type="ARBA" id="ARBA00022692"/>
    </source>
</evidence>
<comment type="similarity">
    <text evidence="2">Belongs to the TonB family.</text>
</comment>
<keyword evidence="7" id="KW-0653">Protein transport</keyword>
<dbReference type="GO" id="GO:0055085">
    <property type="term" value="P:transmembrane transport"/>
    <property type="evidence" value="ECO:0007669"/>
    <property type="project" value="InterPro"/>
</dbReference>
<keyword evidence="3" id="KW-0813">Transport</keyword>
<comment type="caution">
    <text evidence="13">The sequence shown here is derived from an EMBL/GenBank/DDBJ whole genome shotgun (WGS) entry which is preliminary data.</text>
</comment>
<dbReference type="InterPro" id="IPR003538">
    <property type="entry name" value="TonB"/>
</dbReference>
<evidence type="ECO:0000256" key="8">
    <source>
        <dbReference type="ARBA" id="ARBA00022989"/>
    </source>
</evidence>
<evidence type="ECO:0000256" key="11">
    <source>
        <dbReference type="SAM" id="Phobius"/>
    </source>
</evidence>
<dbReference type="EMBL" id="JAHESF010000074">
    <property type="protein sequence ID" value="MBT1701466.1"/>
    <property type="molecule type" value="Genomic_DNA"/>
</dbReference>
<evidence type="ECO:0000313" key="14">
    <source>
        <dbReference type="Proteomes" id="UP001319200"/>
    </source>
</evidence>
<proteinExistence type="inferred from homology"/>
<evidence type="ECO:0000256" key="9">
    <source>
        <dbReference type="ARBA" id="ARBA00023136"/>
    </source>
</evidence>
<keyword evidence="4" id="KW-1003">Cell membrane</keyword>
<dbReference type="AlphaFoldDB" id="A0AAP2GMF0"/>
<evidence type="ECO:0000256" key="3">
    <source>
        <dbReference type="ARBA" id="ARBA00022448"/>
    </source>
</evidence>
<dbReference type="InterPro" id="IPR051045">
    <property type="entry name" value="TonB-dependent_transducer"/>
</dbReference>
<evidence type="ECO:0000256" key="5">
    <source>
        <dbReference type="ARBA" id="ARBA00022519"/>
    </source>
</evidence>
<evidence type="ECO:0000313" key="13">
    <source>
        <dbReference type="EMBL" id="MBT1701466.1"/>
    </source>
</evidence>
<dbReference type="PANTHER" id="PTHR33446">
    <property type="entry name" value="PROTEIN TONB-RELATED"/>
    <property type="match status" value="1"/>
</dbReference>
<dbReference type="PRINTS" id="PR01374">
    <property type="entry name" value="TONBPROTEIN"/>
</dbReference>
<protein>
    <submittedName>
        <fullName evidence="13">TonB family protein</fullName>
    </submittedName>
</protein>
<keyword evidence="5" id="KW-0997">Cell inner membrane</keyword>
<dbReference type="PROSITE" id="PS52015">
    <property type="entry name" value="TONB_CTD"/>
    <property type="match status" value="1"/>
</dbReference>
<name>A0AAP2GMF0_9BACT</name>
<sequence>METKASIYGSWDDLVFAARNKAYGAYMLRRAYARRLVLAVGMSTTMIAVLLVAPEIISRFTDKPILVTDGDPPIIYLREKPQIIPHVVQPPKSAQPPVRTVNANTTIQVVSDPVEPPAPDQSAATPITDGAPGEGQGVPDGVGAVPTDIPVIIEEDKNKIWLTAETPPSYEGGMEGIMKFVKKKLRYPASPRRQGIEGTVYISFVVNGDGSVSDVAVLRGIHVDCDEEAARVIAMLPSWKGGKQNGNPVRVRMVLPITFSLQ</sequence>
<dbReference type="GO" id="GO:0098797">
    <property type="term" value="C:plasma membrane protein complex"/>
    <property type="evidence" value="ECO:0007669"/>
    <property type="project" value="TreeGrafter"/>
</dbReference>
<evidence type="ECO:0000256" key="2">
    <source>
        <dbReference type="ARBA" id="ARBA00006555"/>
    </source>
</evidence>
<keyword evidence="14" id="KW-1185">Reference proteome</keyword>
<dbReference type="InterPro" id="IPR037682">
    <property type="entry name" value="TonB_C"/>
</dbReference>
<feature type="domain" description="TonB C-terminal" evidence="12">
    <location>
        <begin position="172"/>
        <end position="262"/>
    </location>
</feature>
<feature type="transmembrane region" description="Helical" evidence="11">
    <location>
        <begin position="36"/>
        <end position="57"/>
    </location>
</feature>
<dbReference type="Gene3D" id="3.30.1150.10">
    <property type="match status" value="1"/>
</dbReference>
<organism evidence="13 14">
    <name type="scientific">Chryseosolibacter histidini</name>
    <dbReference type="NCBI Taxonomy" id="2782349"/>
    <lineage>
        <taxon>Bacteria</taxon>
        <taxon>Pseudomonadati</taxon>
        <taxon>Bacteroidota</taxon>
        <taxon>Cytophagia</taxon>
        <taxon>Cytophagales</taxon>
        <taxon>Chryseotaleaceae</taxon>
        <taxon>Chryseosolibacter</taxon>
    </lineage>
</organism>
<dbReference type="GO" id="GO:0030288">
    <property type="term" value="C:outer membrane-bounded periplasmic space"/>
    <property type="evidence" value="ECO:0007669"/>
    <property type="project" value="InterPro"/>
</dbReference>
<dbReference type="GO" id="GO:0015891">
    <property type="term" value="P:siderophore transport"/>
    <property type="evidence" value="ECO:0007669"/>
    <property type="project" value="InterPro"/>
</dbReference>
<feature type="region of interest" description="Disordered" evidence="10">
    <location>
        <begin position="113"/>
        <end position="137"/>
    </location>
</feature>
<evidence type="ECO:0000256" key="10">
    <source>
        <dbReference type="SAM" id="MobiDB-lite"/>
    </source>
</evidence>
<dbReference type="GO" id="GO:0031992">
    <property type="term" value="F:energy transducer activity"/>
    <property type="evidence" value="ECO:0007669"/>
    <property type="project" value="InterPro"/>
</dbReference>
<dbReference type="Proteomes" id="UP001319200">
    <property type="component" value="Unassembled WGS sequence"/>
</dbReference>
<dbReference type="PANTHER" id="PTHR33446:SF2">
    <property type="entry name" value="PROTEIN TONB"/>
    <property type="match status" value="1"/>
</dbReference>
<dbReference type="Pfam" id="PF03544">
    <property type="entry name" value="TonB_C"/>
    <property type="match status" value="1"/>
</dbReference>
<accession>A0AAP2GMF0</accession>
<dbReference type="RefSeq" id="WP_254170150.1">
    <property type="nucleotide sequence ID" value="NZ_JAHESF010000074.1"/>
</dbReference>
<comment type="subcellular location">
    <subcellularLocation>
        <location evidence="1">Cell inner membrane</location>
        <topology evidence="1">Single-pass membrane protein</topology>
        <orientation evidence="1">Periplasmic side</orientation>
    </subcellularLocation>
</comment>
<reference evidence="13 14" key="1">
    <citation type="submission" date="2021-05" db="EMBL/GenBank/DDBJ databases">
        <title>A Polyphasic approach of four new species of the genus Ohtaekwangia: Ohtaekwangia histidinii sp. nov., Ohtaekwangia cretensis sp. nov., Ohtaekwangia indiensis sp. nov., Ohtaekwangia reichenbachii sp. nov. from diverse environment.</title>
        <authorList>
            <person name="Octaviana S."/>
        </authorList>
    </citation>
    <scope>NUCLEOTIDE SEQUENCE [LARGE SCALE GENOMIC DNA]</scope>
    <source>
        <strain evidence="13 14">PWU4</strain>
    </source>
</reference>
<evidence type="ECO:0000256" key="4">
    <source>
        <dbReference type="ARBA" id="ARBA00022475"/>
    </source>
</evidence>
<gene>
    <name evidence="13" type="ORF">KK083_31525</name>
</gene>
<dbReference type="GO" id="GO:0015031">
    <property type="term" value="P:protein transport"/>
    <property type="evidence" value="ECO:0007669"/>
    <property type="project" value="UniProtKB-KW"/>
</dbReference>
<evidence type="ECO:0000259" key="12">
    <source>
        <dbReference type="PROSITE" id="PS52015"/>
    </source>
</evidence>
<keyword evidence="6 11" id="KW-0812">Transmembrane</keyword>
<dbReference type="SUPFAM" id="SSF74653">
    <property type="entry name" value="TolA/TonB C-terminal domain"/>
    <property type="match status" value="1"/>
</dbReference>
<evidence type="ECO:0000256" key="1">
    <source>
        <dbReference type="ARBA" id="ARBA00004383"/>
    </source>
</evidence>
<evidence type="ECO:0000256" key="7">
    <source>
        <dbReference type="ARBA" id="ARBA00022927"/>
    </source>
</evidence>